<evidence type="ECO:0000313" key="1">
    <source>
        <dbReference type="EMBL" id="RRN45242.1"/>
    </source>
</evidence>
<gene>
    <name evidence="1" type="ORF">EHV23_03115</name>
</gene>
<dbReference type="OrthoDB" id="5296692at2"/>
<dbReference type="Pfam" id="PF11943">
    <property type="entry name" value="DUF3460"/>
    <property type="match status" value="1"/>
</dbReference>
<comment type="caution">
    <text evidence="1">The sequence shown here is derived from an EMBL/GenBank/DDBJ whole genome shotgun (WGS) entry which is preliminary data.</text>
</comment>
<dbReference type="Proteomes" id="UP000270261">
    <property type="component" value="Unassembled WGS sequence"/>
</dbReference>
<accession>A0A3R8NT27</accession>
<dbReference type="InterPro" id="IPR021853">
    <property type="entry name" value="DUF3460"/>
</dbReference>
<reference evidence="1 2" key="1">
    <citation type="submission" date="2018-11" db="EMBL/GenBank/DDBJ databases">
        <title>Genome sequencing of Lautropia sp. KCOM 2505 (= ChDC F240).</title>
        <authorList>
            <person name="Kook J.-K."/>
            <person name="Park S.-N."/>
            <person name="Lim Y.K."/>
        </authorList>
    </citation>
    <scope>NUCLEOTIDE SEQUENCE [LARGE SCALE GENOMIC DNA]</scope>
    <source>
        <strain evidence="1 2">KCOM 2505</strain>
    </source>
</reference>
<sequence length="74" mass="8476">MALYVSDVTQFLQQLKEKRPSLEAEQQRGRAIWWDKAPIDLARRAEENASRVFQKPYPYQTDVTPAPAAAEVAE</sequence>
<dbReference type="RefSeq" id="WP_125094672.1">
    <property type="nucleotide sequence ID" value="NZ_RRUE01000001.1"/>
</dbReference>
<proteinExistence type="predicted"/>
<evidence type="ECO:0000313" key="2">
    <source>
        <dbReference type="Proteomes" id="UP000270261"/>
    </source>
</evidence>
<dbReference type="AlphaFoldDB" id="A0A3R8NT27"/>
<keyword evidence="2" id="KW-1185">Reference proteome</keyword>
<organism evidence="1 2">
    <name type="scientific">Lautropia dentalis</name>
    <dbReference type="NCBI Taxonomy" id="2490857"/>
    <lineage>
        <taxon>Bacteria</taxon>
        <taxon>Pseudomonadati</taxon>
        <taxon>Pseudomonadota</taxon>
        <taxon>Betaproteobacteria</taxon>
        <taxon>Burkholderiales</taxon>
        <taxon>Burkholderiaceae</taxon>
        <taxon>Lautropia</taxon>
    </lineage>
</organism>
<dbReference type="EMBL" id="RRUE01000001">
    <property type="protein sequence ID" value="RRN45242.1"/>
    <property type="molecule type" value="Genomic_DNA"/>
</dbReference>
<name>A0A3R8NT27_9BURK</name>
<protein>
    <submittedName>
        <fullName evidence="1">DUF3460 family protein</fullName>
    </submittedName>
</protein>